<protein>
    <submittedName>
        <fullName evidence="2">Uncharacterized protein</fullName>
    </submittedName>
</protein>
<name>A0A9P7ZK35_9HYPO</name>
<organism evidence="2 3">
    <name type="scientific">Emericellopsis atlantica</name>
    <dbReference type="NCBI Taxonomy" id="2614577"/>
    <lineage>
        <taxon>Eukaryota</taxon>
        <taxon>Fungi</taxon>
        <taxon>Dikarya</taxon>
        <taxon>Ascomycota</taxon>
        <taxon>Pezizomycotina</taxon>
        <taxon>Sordariomycetes</taxon>
        <taxon>Hypocreomycetidae</taxon>
        <taxon>Hypocreales</taxon>
        <taxon>Bionectriaceae</taxon>
        <taxon>Emericellopsis</taxon>
    </lineage>
</organism>
<dbReference type="AlphaFoldDB" id="A0A9P7ZK35"/>
<evidence type="ECO:0000256" key="1">
    <source>
        <dbReference type="SAM" id="MobiDB-lite"/>
    </source>
</evidence>
<dbReference type="PANTHER" id="PTHR38111:SF6">
    <property type="entry name" value="FINGER DOMAIN PROTEIN, PUTATIVE (AFU_ORTHOLOGUE AFUA_8G01940)-RELATED"/>
    <property type="match status" value="1"/>
</dbReference>
<sequence>MLPGLPLRKPRSRAKAGPAFVFVDTGGVPSTGLGKNEAKTIVRRQAARSGRTRRQDQTASQETTGTLPNSQELIPKRGNARGTPGAAKGRDGMWRKTLRDTDVPSLGPIMTQPVSSEYETFRVKYNFDVTDLTSFTDVDLATNACRLLRDEPHRLASLLQKRHSSFLAELPSRYGSSSTCLDDAMHCVAAKAGQMLGFPMAKSTPSVLYGKALRSLQAALWDGEECTRSDVYCVTRLLVLYELIGPPDITRLAHHHRGGIKLVELRGPGCYTSKFDWMLLKSQGPPIIVEEMHRKESSMFATQQWQSAFRRASDLQSDTDCRLWWKLFGTTAFLPGILKDLRSLLEETPHRCDYSSRSSAIYERAKSMRDALHNDHVMYQHAAPHPQSLFGLPTSAESPDRIRLRVFFLYTMMYVCRVLATLSPSELERATSEVEAQTFASQALLIEEVTTELDPAMAWHMQQRNSLSYSITQQKEEWFGDNEHGLTGDQLERFLAERWLKWENSWRARVLAEEFKDDII</sequence>
<dbReference type="OrthoDB" id="5126878at2759"/>
<dbReference type="EMBL" id="MU251257">
    <property type="protein sequence ID" value="KAG9253450.1"/>
    <property type="molecule type" value="Genomic_DNA"/>
</dbReference>
<gene>
    <name evidence="2" type="ORF">F5Z01DRAFT_657238</name>
</gene>
<dbReference type="InterPro" id="IPR053178">
    <property type="entry name" value="Osmoadaptation_assoc"/>
</dbReference>
<proteinExistence type="predicted"/>
<feature type="compositionally biased region" description="Polar residues" evidence="1">
    <location>
        <begin position="57"/>
        <end position="72"/>
    </location>
</feature>
<dbReference type="Proteomes" id="UP000887229">
    <property type="component" value="Unassembled WGS sequence"/>
</dbReference>
<dbReference type="RefSeq" id="XP_046117374.1">
    <property type="nucleotide sequence ID" value="XM_046263626.1"/>
</dbReference>
<comment type="caution">
    <text evidence="2">The sequence shown here is derived from an EMBL/GenBank/DDBJ whole genome shotgun (WGS) entry which is preliminary data.</text>
</comment>
<dbReference type="PANTHER" id="PTHR38111">
    <property type="entry name" value="ZN(2)-C6 FUNGAL-TYPE DOMAIN-CONTAINING PROTEIN-RELATED"/>
    <property type="match status" value="1"/>
</dbReference>
<reference evidence="2" key="1">
    <citation type="journal article" date="2021" name="IMA Fungus">
        <title>Genomic characterization of three marine fungi, including Emericellopsis atlantica sp. nov. with signatures of a generalist lifestyle and marine biomass degradation.</title>
        <authorList>
            <person name="Hagestad O.C."/>
            <person name="Hou L."/>
            <person name="Andersen J.H."/>
            <person name="Hansen E.H."/>
            <person name="Altermark B."/>
            <person name="Li C."/>
            <person name="Kuhnert E."/>
            <person name="Cox R.J."/>
            <person name="Crous P.W."/>
            <person name="Spatafora J.W."/>
            <person name="Lail K."/>
            <person name="Amirebrahimi M."/>
            <person name="Lipzen A."/>
            <person name="Pangilinan J."/>
            <person name="Andreopoulos W."/>
            <person name="Hayes R.D."/>
            <person name="Ng V."/>
            <person name="Grigoriev I.V."/>
            <person name="Jackson S.A."/>
            <person name="Sutton T.D.S."/>
            <person name="Dobson A.D.W."/>
            <person name="Rama T."/>
        </authorList>
    </citation>
    <scope>NUCLEOTIDE SEQUENCE</scope>
    <source>
        <strain evidence="2">TS7</strain>
    </source>
</reference>
<keyword evidence="3" id="KW-1185">Reference proteome</keyword>
<evidence type="ECO:0000313" key="3">
    <source>
        <dbReference type="Proteomes" id="UP000887229"/>
    </source>
</evidence>
<dbReference type="GeneID" id="70294529"/>
<evidence type="ECO:0000313" key="2">
    <source>
        <dbReference type="EMBL" id="KAG9253450.1"/>
    </source>
</evidence>
<accession>A0A9P7ZK35</accession>
<feature type="region of interest" description="Disordered" evidence="1">
    <location>
        <begin position="26"/>
        <end position="92"/>
    </location>
</feature>
<feature type="compositionally biased region" description="Basic residues" evidence="1">
    <location>
        <begin position="41"/>
        <end position="52"/>
    </location>
</feature>